<evidence type="ECO:0000313" key="5">
    <source>
        <dbReference type="Proteomes" id="UP000706124"/>
    </source>
</evidence>
<evidence type="ECO:0000256" key="2">
    <source>
        <dbReference type="ARBA" id="ARBA00023163"/>
    </source>
</evidence>
<dbReference type="OrthoDB" id="5598844at2759"/>
<feature type="compositionally biased region" description="Basic residues" evidence="3">
    <location>
        <begin position="1"/>
        <end position="13"/>
    </location>
</feature>
<dbReference type="Pfam" id="PF08624">
    <property type="entry name" value="CRC_subunit"/>
    <property type="match status" value="1"/>
</dbReference>
<sequence>MAPRKRIRLKLTRTSHATESASRAYAEDQDEPMPDADAVDDAPEPEEPATREDEAEQEETRLDDEDKEDAVDEDGEEAEERDDGEDGGEEEDEEHEDEEQIDAAAAAAAAAKDKSSTKESSPQTQPVLRRKRLGRPPKNKPADWDPMVVVSEDTPRRRGRGGWRGRGGRKGGPAAPKAEQVIDAEGTIAEIIDDECVLPEDPEGQTKVDKCGNLTGGREYRCRTFTVRGRGDRLYMLSTEPARCVGFRDSYLFFTKHRKLHKIIVDDEEKRDMIERDIIPHSYKGRSIGVVTARSVFREFGARIVVGGKRIVDDFNARQLREEGVVVEGQLADPEDRFVPGQPYNKNQYVAWHGASAVYHMNVPTAPVVSGKQEYKKRKVNVNDTNWMLEHAREASIFNASINAIRRFNNRGVYDVHTNMMQYPAMMQPTRVRIQQVPPPPSDTKAASASAKFPPVPLRMARNFLIMDTYCENAPSNEASLPCSKETPADFVASFNGLEALSGEIKDLLPRECRAALDKALEAKEEFRSRWGTERETMARRDPIIDKAIVPYSVS</sequence>
<organism evidence="4 5">
    <name type="scientific">Claviceps pazoutovae</name>
    <dbReference type="NCBI Taxonomy" id="1649127"/>
    <lineage>
        <taxon>Eukaryota</taxon>
        <taxon>Fungi</taxon>
        <taxon>Dikarya</taxon>
        <taxon>Ascomycota</taxon>
        <taxon>Pezizomycotina</taxon>
        <taxon>Sordariomycetes</taxon>
        <taxon>Hypocreomycetidae</taxon>
        <taxon>Hypocreales</taxon>
        <taxon>Clavicipitaceae</taxon>
        <taxon>Claviceps</taxon>
    </lineage>
</organism>
<protein>
    <recommendedName>
        <fullName evidence="6">Nuclear localization protein</fullName>
    </recommendedName>
</protein>
<dbReference type="GO" id="GO:0016586">
    <property type="term" value="C:RSC-type complex"/>
    <property type="evidence" value="ECO:0007669"/>
    <property type="project" value="TreeGrafter"/>
</dbReference>
<keyword evidence="1" id="KW-0805">Transcription regulation</keyword>
<proteinExistence type="predicted"/>
<feature type="compositionally biased region" description="Acidic residues" evidence="3">
    <location>
        <begin position="27"/>
        <end position="101"/>
    </location>
</feature>
<evidence type="ECO:0000256" key="3">
    <source>
        <dbReference type="SAM" id="MobiDB-lite"/>
    </source>
</evidence>
<dbReference type="GO" id="GO:0031490">
    <property type="term" value="F:chromatin DNA binding"/>
    <property type="evidence" value="ECO:0007669"/>
    <property type="project" value="TreeGrafter"/>
</dbReference>
<feature type="region of interest" description="Disordered" evidence="3">
    <location>
        <begin position="1"/>
        <end position="178"/>
    </location>
</feature>
<dbReference type="PANTHER" id="PTHR22597:SF3">
    <property type="entry name" value="CHROMATIN STRUCTURE-REMODELING COMPLEX SUBUNIT RSC7"/>
    <property type="match status" value="1"/>
</dbReference>
<evidence type="ECO:0000313" key="4">
    <source>
        <dbReference type="EMBL" id="KAG5939942.1"/>
    </source>
</evidence>
<dbReference type="EMBL" id="SRPO01000123">
    <property type="protein sequence ID" value="KAG5939942.1"/>
    <property type="molecule type" value="Genomic_DNA"/>
</dbReference>
<dbReference type="PANTHER" id="PTHR22597">
    <property type="entry name" value="POLYCOMB GROUP PROTEIN"/>
    <property type="match status" value="1"/>
</dbReference>
<reference evidence="4 5" key="1">
    <citation type="journal article" date="2020" name="bioRxiv">
        <title>Whole genome comparisons of ergot fungi reveals the divergence and evolution of species within the genus Claviceps are the result of varying mechanisms driving genome evolution and host range expansion.</title>
        <authorList>
            <person name="Wyka S.A."/>
            <person name="Mondo S.J."/>
            <person name="Liu M."/>
            <person name="Dettman J."/>
            <person name="Nalam V."/>
            <person name="Broders K.D."/>
        </authorList>
    </citation>
    <scope>NUCLEOTIDE SEQUENCE [LARGE SCALE GENOMIC DNA]</scope>
    <source>
        <strain evidence="4 5">CCC 1485</strain>
    </source>
</reference>
<name>A0A9P7MEE6_9HYPO</name>
<keyword evidence="2" id="KW-0804">Transcription</keyword>
<comment type="caution">
    <text evidence="4">The sequence shown here is derived from an EMBL/GenBank/DDBJ whole genome shotgun (WGS) entry which is preliminary data.</text>
</comment>
<keyword evidence="5" id="KW-1185">Reference proteome</keyword>
<evidence type="ECO:0000256" key="1">
    <source>
        <dbReference type="ARBA" id="ARBA00023015"/>
    </source>
</evidence>
<dbReference type="AlphaFoldDB" id="A0A9P7MEE6"/>
<gene>
    <name evidence="4" type="ORF">E4U60_000716</name>
</gene>
<dbReference type="InterPro" id="IPR013933">
    <property type="entry name" value="CRC_Rsc7/Swp82"/>
</dbReference>
<feature type="compositionally biased region" description="Basic residues" evidence="3">
    <location>
        <begin position="128"/>
        <end position="138"/>
    </location>
</feature>
<accession>A0A9P7MEE6</accession>
<feature type="compositionally biased region" description="Basic residues" evidence="3">
    <location>
        <begin position="157"/>
        <end position="169"/>
    </location>
</feature>
<dbReference type="Proteomes" id="UP000706124">
    <property type="component" value="Unassembled WGS sequence"/>
</dbReference>
<evidence type="ECO:0008006" key="6">
    <source>
        <dbReference type="Google" id="ProtNLM"/>
    </source>
</evidence>